<name>A0A9Y2IHP4_9PSEU</name>
<evidence type="ECO:0000313" key="3">
    <source>
        <dbReference type="Proteomes" id="UP001236014"/>
    </source>
</evidence>
<dbReference type="AlphaFoldDB" id="A0A9Y2IHP4"/>
<dbReference type="KEGG" id="acab:QRX50_00585"/>
<evidence type="ECO:0000313" key="2">
    <source>
        <dbReference type="EMBL" id="WIX79350.1"/>
    </source>
</evidence>
<proteinExistence type="predicted"/>
<dbReference type="Proteomes" id="UP001236014">
    <property type="component" value="Chromosome"/>
</dbReference>
<organism evidence="2 3">
    <name type="scientific">Amycolatopsis carbonis</name>
    <dbReference type="NCBI Taxonomy" id="715471"/>
    <lineage>
        <taxon>Bacteria</taxon>
        <taxon>Bacillati</taxon>
        <taxon>Actinomycetota</taxon>
        <taxon>Actinomycetes</taxon>
        <taxon>Pseudonocardiales</taxon>
        <taxon>Pseudonocardiaceae</taxon>
        <taxon>Amycolatopsis</taxon>
    </lineage>
</organism>
<sequence>MSDSGSSPLDAAFARLLVDSYHRVVGKPLIAASADAARHLYEDAPFGLLAHDTADDPRFTYANLVAQHAFELDWTEFRGMPSRLSAEPDRQEDRDALVHAVTTHGFVSGYRGRRIAKSGRRFWIEDVTMWNLIDDTGVKQGQAAVFARYTAA</sequence>
<gene>
    <name evidence="2" type="ORF">QRX50_00585</name>
</gene>
<dbReference type="RefSeq" id="WP_285970039.1">
    <property type="nucleotide sequence ID" value="NZ_CP127294.1"/>
</dbReference>
<evidence type="ECO:0000259" key="1">
    <source>
        <dbReference type="Pfam" id="PF08670"/>
    </source>
</evidence>
<protein>
    <submittedName>
        <fullName evidence="2">MEKHLA domain-containing protein</fullName>
    </submittedName>
</protein>
<feature type="domain" description="MEKHLA" evidence="1">
    <location>
        <begin position="12"/>
        <end position="150"/>
    </location>
</feature>
<dbReference type="Gene3D" id="3.30.450.20">
    <property type="entry name" value="PAS domain"/>
    <property type="match status" value="1"/>
</dbReference>
<dbReference type="EMBL" id="CP127294">
    <property type="protein sequence ID" value="WIX79350.1"/>
    <property type="molecule type" value="Genomic_DNA"/>
</dbReference>
<dbReference type="InterPro" id="IPR013978">
    <property type="entry name" value="MEKHLA"/>
</dbReference>
<reference evidence="2 3" key="1">
    <citation type="submission" date="2023-06" db="EMBL/GenBank/DDBJ databases">
        <authorList>
            <person name="Oyuntsetseg B."/>
            <person name="Kim S.B."/>
        </authorList>
    </citation>
    <scope>NUCLEOTIDE SEQUENCE [LARGE SCALE GENOMIC DNA]</scope>
    <source>
        <strain evidence="2 3">2-15</strain>
    </source>
</reference>
<dbReference type="InterPro" id="IPR035965">
    <property type="entry name" value="PAS-like_dom_sf"/>
</dbReference>
<accession>A0A9Y2IHP4</accession>
<dbReference type="SUPFAM" id="SSF55785">
    <property type="entry name" value="PYP-like sensor domain (PAS domain)"/>
    <property type="match status" value="1"/>
</dbReference>
<dbReference type="Pfam" id="PF08670">
    <property type="entry name" value="MEKHLA"/>
    <property type="match status" value="1"/>
</dbReference>
<keyword evidence="3" id="KW-1185">Reference proteome</keyword>